<keyword evidence="5" id="KW-1185">Reference proteome</keyword>
<dbReference type="InterPro" id="IPR013022">
    <property type="entry name" value="Xyl_isomerase-like_TIM-brl"/>
</dbReference>
<feature type="domain" description="Xylose isomerase-like TIM barrel" evidence="1">
    <location>
        <begin position="25"/>
        <end position="246"/>
    </location>
</feature>
<dbReference type="PANTHER" id="PTHR12110">
    <property type="entry name" value="HYDROXYPYRUVATE ISOMERASE"/>
    <property type="match status" value="1"/>
</dbReference>
<proteinExistence type="predicted"/>
<organism evidence="3 4">
    <name type="scientific">Actinopolymorpha cephalotaxi</name>
    <dbReference type="NCBI Taxonomy" id="504797"/>
    <lineage>
        <taxon>Bacteria</taxon>
        <taxon>Bacillati</taxon>
        <taxon>Actinomycetota</taxon>
        <taxon>Actinomycetes</taxon>
        <taxon>Propionibacteriales</taxon>
        <taxon>Actinopolymorphaceae</taxon>
        <taxon>Actinopolymorpha</taxon>
    </lineage>
</organism>
<accession>A0A1I3A7F6</accession>
<evidence type="ECO:0000313" key="2">
    <source>
        <dbReference type="EMBL" id="NYH85297.1"/>
    </source>
</evidence>
<keyword evidence="3" id="KW-0413">Isomerase</keyword>
<evidence type="ECO:0000259" key="1">
    <source>
        <dbReference type="Pfam" id="PF01261"/>
    </source>
</evidence>
<evidence type="ECO:0000313" key="3">
    <source>
        <dbReference type="EMBL" id="SFH45994.1"/>
    </source>
</evidence>
<dbReference type="InterPro" id="IPR036237">
    <property type="entry name" value="Xyl_isomerase-like_sf"/>
</dbReference>
<dbReference type="Proteomes" id="UP000199052">
    <property type="component" value="Unassembled WGS sequence"/>
</dbReference>
<dbReference type="STRING" id="504797.SAMN05421678_11888"/>
<sequence length="289" mass="33432">MPVRVGIQLYSVRQSMARDTYGTLERLAELGYRNFEGANHDAGTDDGIGFGVPAKELRTTLDRLGMQVVGCHINPLDPQRLPAILDYHRELGNARIGCDIEFYPYDDLDYVLRRAEFFNHVGELCRERGMLFYYHNHYQEFQLVDGRTVYDLIMANTDPELVFVEMDTYWMMRGGQDPVAMIEKYGDRLVLLHQKDFPRDAPQPMVMFDGTVDRDAEITLESFLETKDPVCFTEIGTGVMPIQAIIDAAGRCPNFEYLLLEQDHTQLYELDSVRRSREEFDHYTGISWE</sequence>
<dbReference type="SUPFAM" id="SSF51658">
    <property type="entry name" value="Xylose isomerase-like"/>
    <property type="match status" value="1"/>
</dbReference>
<dbReference type="RefSeq" id="WP_175542780.1">
    <property type="nucleotide sequence ID" value="NZ_FOOI01000018.1"/>
</dbReference>
<dbReference type="PANTHER" id="PTHR12110:SF41">
    <property type="entry name" value="INOSOSE DEHYDRATASE"/>
    <property type="match status" value="1"/>
</dbReference>
<evidence type="ECO:0000313" key="4">
    <source>
        <dbReference type="Proteomes" id="UP000199052"/>
    </source>
</evidence>
<dbReference type="Proteomes" id="UP000533017">
    <property type="component" value="Unassembled WGS sequence"/>
</dbReference>
<gene>
    <name evidence="2" type="ORF">FHR37_004148</name>
    <name evidence="3" type="ORF">SAMN05421678_11888</name>
</gene>
<reference evidence="2 5" key="2">
    <citation type="submission" date="2020-07" db="EMBL/GenBank/DDBJ databases">
        <title>Sequencing the genomes of 1000 actinobacteria strains.</title>
        <authorList>
            <person name="Klenk H.-P."/>
        </authorList>
    </citation>
    <scope>NUCLEOTIDE SEQUENCE [LARGE SCALE GENOMIC DNA]</scope>
    <source>
        <strain evidence="2 5">DSM 45117</strain>
    </source>
</reference>
<dbReference type="Gene3D" id="3.20.20.150">
    <property type="entry name" value="Divalent-metal-dependent TIM barrel enzymes"/>
    <property type="match status" value="1"/>
</dbReference>
<dbReference type="GO" id="GO:0016853">
    <property type="term" value="F:isomerase activity"/>
    <property type="evidence" value="ECO:0007669"/>
    <property type="project" value="UniProtKB-KW"/>
</dbReference>
<dbReference type="InterPro" id="IPR050312">
    <property type="entry name" value="IolE/XylAMocC-like"/>
</dbReference>
<dbReference type="EMBL" id="JACBZA010000001">
    <property type="protein sequence ID" value="NYH85297.1"/>
    <property type="molecule type" value="Genomic_DNA"/>
</dbReference>
<protein>
    <submittedName>
        <fullName evidence="3">Sugar phosphate isomerase/epimerase</fullName>
    </submittedName>
</protein>
<evidence type="ECO:0000313" key="5">
    <source>
        <dbReference type="Proteomes" id="UP000533017"/>
    </source>
</evidence>
<reference evidence="3 4" key="1">
    <citation type="submission" date="2016-10" db="EMBL/GenBank/DDBJ databases">
        <authorList>
            <person name="de Groot N.N."/>
        </authorList>
    </citation>
    <scope>NUCLEOTIDE SEQUENCE [LARGE SCALE GENOMIC DNA]</scope>
    <source>
        <strain evidence="3 4">CPCC 202808</strain>
    </source>
</reference>
<dbReference type="EMBL" id="FOOI01000018">
    <property type="protein sequence ID" value="SFH45994.1"/>
    <property type="molecule type" value="Genomic_DNA"/>
</dbReference>
<dbReference type="AlphaFoldDB" id="A0A1I3A7F6"/>
<name>A0A1I3A7F6_9ACTN</name>
<dbReference type="Pfam" id="PF01261">
    <property type="entry name" value="AP_endonuc_2"/>
    <property type="match status" value="1"/>
</dbReference>